<dbReference type="InterPro" id="IPR003599">
    <property type="entry name" value="Ig_sub"/>
</dbReference>
<keyword evidence="4" id="KW-0393">Immunoglobulin domain</keyword>
<evidence type="ECO:0000259" key="6">
    <source>
        <dbReference type="PROSITE" id="PS50835"/>
    </source>
</evidence>
<evidence type="ECO:0000256" key="2">
    <source>
        <dbReference type="ARBA" id="ARBA00023130"/>
    </source>
</evidence>
<accession>A0AAD5FUB6</accession>
<dbReference type="InterPro" id="IPR007110">
    <property type="entry name" value="Ig-like_dom"/>
</dbReference>
<evidence type="ECO:0000313" key="7">
    <source>
        <dbReference type="EMBL" id="KAI5629500.1"/>
    </source>
</evidence>
<name>A0AAD5FUB6_SILAS</name>
<comment type="caution">
    <text evidence="7">The sequence shown here is derived from an EMBL/GenBank/DDBJ whole genome shotgun (WGS) entry which is preliminary data.</text>
</comment>
<dbReference type="InterPro" id="IPR013106">
    <property type="entry name" value="Ig_V-set"/>
</dbReference>
<dbReference type="AlphaFoldDB" id="A0AAD5FUB6"/>
<dbReference type="PROSITE" id="PS50835">
    <property type="entry name" value="IG_LIKE"/>
    <property type="match status" value="1"/>
</dbReference>
<dbReference type="Pfam" id="PF07686">
    <property type="entry name" value="V-set"/>
    <property type="match status" value="1"/>
</dbReference>
<evidence type="ECO:0000313" key="8">
    <source>
        <dbReference type="Proteomes" id="UP001205998"/>
    </source>
</evidence>
<protein>
    <recommendedName>
        <fullName evidence="6">Ig-like domain-containing protein</fullName>
    </recommendedName>
</protein>
<dbReference type="PANTHER" id="PTHR19367:SF18">
    <property type="entry name" value="T CELL RECEPTOR ALPHA VARIABLE 16"/>
    <property type="match status" value="1"/>
</dbReference>
<organism evidence="7 8">
    <name type="scientific">Silurus asotus</name>
    <name type="common">Amur catfish</name>
    <name type="synonym">Parasilurus asotus</name>
    <dbReference type="NCBI Taxonomy" id="30991"/>
    <lineage>
        <taxon>Eukaryota</taxon>
        <taxon>Metazoa</taxon>
        <taxon>Chordata</taxon>
        <taxon>Craniata</taxon>
        <taxon>Vertebrata</taxon>
        <taxon>Euteleostomi</taxon>
        <taxon>Actinopterygii</taxon>
        <taxon>Neopterygii</taxon>
        <taxon>Teleostei</taxon>
        <taxon>Ostariophysi</taxon>
        <taxon>Siluriformes</taxon>
        <taxon>Siluridae</taxon>
        <taxon>Silurus</taxon>
    </lineage>
</organism>
<dbReference type="SMART" id="SM00406">
    <property type="entry name" value="IGv"/>
    <property type="match status" value="1"/>
</dbReference>
<dbReference type="InterPro" id="IPR013783">
    <property type="entry name" value="Ig-like_fold"/>
</dbReference>
<proteinExistence type="predicted"/>
<evidence type="ECO:0000256" key="1">
    <source>
        <dbReference type="ARBA" id="ARBA00022729"/>
    </source>
</evidence>
<dbReference type="GO" id="GO:0002250">
    <property type="term" value="P:adaptive immune response"/>
    <property type="evidence" value="ECO:0007669"/>
    <property type="project" value="UniProtKB-KW"/>
</dbReference>
<keyword evidence="8" id="KW-1185">Reference proteome</keyword>
<dbReference type="Gene3D" id="2.60.40.10">
    <property type="entry name" value="Immunoglobulins"/>
    <property type="match status" value="1"/>
</dbReference>
<evidence type="ECO:0000256" key="5">
    <source>
        <dbReference type="ARBA" id="ARBA00043266"/>
    </source>
</evidence>
<dbReference type="SUPFAM" id="SSF48726">
    <property type="entry name" value="Immunoglobulin"/>
    <property type="match status" value="1"/>
</dbReference>
<dbReference type="InterPro" id="IPR051287">
    <property type="entry name" value="TCR_variable_region"/>
</dbReference>
<keyword evidence="5" id="KW-1279">T cell receptor</keyword>
<keyword evidence="3" id="KW-0675">Receptor</keyword>
<dbReference type="Proteomes" id="UP001205998">
    <property type="component" value="Unassembled WGS sequence"/>
</dbReference>
<gene>
    <name evidence="7" type="ORF">C0J50_10497</name>
</gene>
<sequence>MQQHYSLCHCAATKHIITSALKTKLIPHSRIPQSDSMADSIKPLFTHKAVDEGDDVILSCNYETSDTGTILHWYRQKTKSKPVFLLYIDLFGGKTHPIPPRLDVEVNKTNKRVDLIISSAAVSDSALYYCALRPTVTGNPAALYKNLHTVYSAKILDCKSMMTLV</sequence>
<keyword evidence="1" id="KW-0732">Signal</keyword>
<dbReference type="InterPro" id="IPR036179">
    <property type="entry name" value="Ig-like_dom_sf"/>
</dbReference>
<reference evidence="7" key="1">
    <citation type="submission" date="2018-07" db="EMBL/GenBank/DDBJ databases">
        <title>Comparative genomics of catfishes provides insights into carnivory and benthic adaptation.</title>
        <authorList>
            <person name="Zhang Y."/>
            <person name="Wang D."/>
            <person name="Peng Z."/>
            <person name="Zheng S."/>
            <person name="Shao F."/>
            <person name="Tao W."/>
        </authorList>
    </citation>
    <scope>NUCLEOTIDE SEQUENCE</scope>
    <source>
        <strain evidence="7">Chongqing</strain>
    </source>
</reference>
<evidence type="ECO:0000256" key="3">
    <source>
        <dbReference type="ARBA" id="ARBA00023170"/>
    </source>
</evidence>
<dbReference type="SMART" id="SM00409">
    <property type="entry name" value="IG"/>
    <property type="match status" value="1"/>
</dbReference>
<dbReference type="GO" id="GO:0042101">
    <property type="term" value="C:T cell receptor complex"/>
    <property type="evidence" value="ECO:0007669"/>
    <property type="project" value="UniProtKB-KW"/>
</dbReference>
<evidence type="ECO:0000256" key="4">
    <source>
        <dbReference type="ARBA" id="ARBA00023319"/>
    </source>
</evidence>
<keyword evidence="2" id="KW-1064">Adaptive immunity</keyword>
<feature type="domain" description="Ig-like" evidence="6">
    <location>
        <begin position="32"/>
        <end position="130"/>
    </location>
</feature>
<keyword evidence="5" id="KW-0391">Immunity</keyword>
<dbReference type="PANTHER" id="PTHR19367">
    <property type="entry name" value="T-CELL RECEPTOR ALPHA CHAIN V REGION"/>
    <property type="match status" value="1"/>
</dbReference>
<dbReference type="EMBL" id="MU535501">
    <property type="protein sequence ID" value="KAI5629500.1"/>
    <property type="molecule type" value="Genomic_DNA"/>
</dbReference>